<name>A0A1I0RG02_9FIRM</name>
<dbReference type="EMBL" id="FOJI01000015">
    <property type="protein sequence ID" value="SEW39708.1"/>
    <property type="molecule type" value="Genomic_DNA"/>
</dbReference>
<dbReference type="InterPro" id="IPR005149">
    <property type="entry name" value="Tscrpt_reg_PadR_N"/>
</dbReference>
<dbReference type="Gene3D" id="1.10.10.10">
    <property type="entry name" value="Winged helix-like DNA-binding domain superfamily/Winged helix DNA-binding domain"/>
    <property type="match status" value="1"/>
</dbReference>
<dbReference type="OrthoDB" id="9808017at2"/>
<dbReference type="InterPro" id="IPR036390">
    <property type="entry name" value="WH_DNA-bd_sf"/>
</dbReference>
<evidence type="ECO:0000259" key="1">
    <source>
        <dbReference type="Pfam" id="PF03551"/>
    </source>
</evidence>
<proteinExistence type="predicted"/>
<dbReference type="PANTHER" id="PTHR33169:SF14">
    <property type="entry name" value="TRANSCRIPTIONAL REGULATOR RV3488"/>
    <property type="match status" value="1"/>
</dbReference>
<dbReference type="AlphaFoldDB" id="A0A1I0RG02"/>
<dbReference type="STRING" id="99656.SAMN05421659_11541"/>
<dbReference type="SUPFAM" id="SSF46785">
    <property type="entry name" value="Winged helix' DNA-binding domain"/>
    <property type="match status" value="1"/>
</dbReference>
<keyword evidence="3" id="KW-1185">Reference proteome</keyword>
<dbReference type="Proteomes" id="UP000199701">
    <property type="component" value="Unassembled WGS sequence"/>
</dbReference>
<accession>A0A1I0RG02</accession>
<reference evidence="2 3" key="1">
    <citation type="submission" date="2016-10" db="EMBL/GenBank/DDBJ databases">
        <authorList>
            <person name="de Groot N.N."/>
        </authorList>
    </citation>
    <scope>NUCLEOTIDE SEQUENCE [LARGE SCALE GENOMIC DNA]</scope>
    <source>
        <strain evidence="2 3">DSM 9179</strain>
    </source>
</reference>
<gene>
    <name evidence="2" type="ORF">SAMN05421659_11541</name>
</gene>
<dbReference type="InterPro" id="IPR036388">
    <property type="entry name" value="WH-like_DNA-bd_sf"/>
</dbReference>
<dbReference type="InterPro" id="IPR052509">
    <property type="entry name" value="Metal_resp_DNA-bind_regulator"/>
</dbReference>
<feature type="domain" description="Transcription regulator PadR N-terminal" evidence="1">
    <location>
        <begin position="15"/>
        <end position="87"/>
    </location>
</feature>
<protein>
    <submittedName>
        <fullName evidence="2">PadR family transcriptional regulator, regulatory protein PadR</fullName>
    </submittedName>
</protein>
<sequence length="115" mass="13040">MEESQLLKGILEGCVLAIIAAGETYGYEIISVLADYGFNDIQDGTLYPVLTRLEKRDLIVCRIGKSPYGPKRKYFRISEEGKAYLEQFKKTYLDITERANSIILGDGEKHEKKSD</sequence>
<evidence type="ECO:0000313" key="3">
    <source>
        <dbReference type="Proteomes" id="UP000199701"/>
    </source>
</evidence>
<dbReference type="PANTHER" id="PTHR33169">
    <property type="entry name" value="PADR-FAMILY TRANSCRIPTIONAL REGULATOR"/>
    <property type="match status" value="1"/>
</dbReference>
<dbReference type="Pfam" id="PF03551">
    <property type="entry name" value="PadR"/>
    <property type="match status" value="1"/>
</dbReference>
<organism evidence="2 3">
    <name type="scientific">[Clostridium] fimetarium</name>
    <dbReference type="NCBI Taxonomy" id="99656"/>
    <lineage>
        <taxon>Bacteria</taxon>
        <taxon>Bacillati</taxon>
        <taxon>Bacillota</taxon>
        <taxon>Clostridia</taxon>
        <taxon>Lachnospirales</taxon>
        <taxon>Lachnospiraceae</taxon>
    </lineage>
</organism>
<evidence type="ECO:0000313" key="2">
    <source>
        <dbReference type="EMBL" id="SEW39708.1"/>
    </source>
</evidence>
<dbReference type="RefSeq" id="WP_092456154.1">
    <property type="nucleotide sequence ID" value="NZ_FOJI01000015.1"/>
</dbReference>